<feature type="region of interest" description="Disordered" evidence="1">
    <location>
        <begin position="78"/>
        <end position="107"/>
    </location>
</feature>
<feature type="compositionally biased region" description="Polar residues" evidence="1">
    <location>
        <begin position="78"/>
        <end position="90"/>
    </location>
</feature>
<comment type="caution">
    <text evidence="2">The sequence shown here is derived from an EMBL/GenBank/DDBJ whole genome shotgun (WGS) entry which is preliminary data.</text>
</comment>
<accession>A0A8T1NDQ8</accession>
<dbReference type="Proteomes" id="UP000811609">
    <property type="component" value="Chromosome 15"/>
</dbReference>
<proteinExistence type="predicted"/>
<dbReference type="EMBL" id="CM031823">
    <property type="protein sequence ID" value="KAG6627214.1"/>
    <property type="molecule type" value="Genomic_DNA"/>
</dbReference>
<gene>
    <name evidence="2" type="ORF">CIPAW_15G110700</name>
</gene>
<organism evidence="2 3">
    <name type="scientific">Carya illinoinensis</name>
    <name type="common">Pecan</name>
    <dbReference type="NCBI Taxonomy" id="32201"/>
    <lineage>
        <taxon>Eukaryota</taxon>
        <taxon>Viridiplantae</taxon>
        <taxon>Streptophyta</taxon>
        <taxon>Embryophyta</taxon>
        <taxon>Tracheophyta</taxon>
        <taxon>Spermatophyta</taxon>
        <taxon>Magnoliopsida</taxon>
        <taxon>eudicotyledons</taxon>
        <taxon>Gunneridae</taxon>
        <taxon>Pentapetalae</taxon>
        <taxon>rosids</taxon>
        <taxon>fabids</taxon>
        <taxon>Fagales</taxon>
        <taxon>Juglandaceae</taxon>
        <taxon>Carya</taxon>
    </lineage>
</organism>
<feature type="compositionally biased region" description="Basic and acidic residues" evidence="1">
    <location>
        <begin position="26"/>
        <end position="37"/>
    </location>
</feature>
<dbReference type="AlphaFoldDB" id="A0A8T1NDQ8"/>
<protein>
    <submittedName>
        <fullName evidence="2">Uncharacterized protein</fullName>
    </submittedName>
</protein>
<name>A0A8T1NDQ8_CARIL</name>
<evidence type="ECO:0000313" key="2">
    <source>
        <dbReference type="EMBL" id="KAG6627214.1"/>
    </source>
</evidence>
<feature type="compositionally biased region" description="Polar residues" evidence="1">
    <location>
        <begin position="8"/>
        <end position="19"/>
    </location>
</feature>
<evidence type="ECO:0000256" key="1">
    <source>
        <dbReference type="SAM" id="MobiDB-lite"/>
    </source>
</evidence>
<keyword evidence="3" id="KW-1185">Reference proteome</keyword>
<evidence type="ECO:0000313" key="3">
    <source>
        <dbReference type="Proteomes" id="UP000811609"/>
    </source>
</evidence>
<sequence>MLCLHPSHPSQSARSSNKGGFSMDTFHTHAPDTPATHKQETIWTAAATGEAFQWIHFTLMLLTPLQLKSSRPIGLLNRTTRNAAGQQLSNKQRKTHESFSRTGARGR</sequence>
<reference evidence="2" key="1">
    <citation type="submission" date="2020-12" db="EMBL/GenBank/DDBJ databases">
        <title>WGS assembly of Carya illinoinensis cv. Pawnee.</title>
        <authorList>
            <person name="Platts A."/>
            <person name="Shu S."/>
            <person name="Wright S."/>
            <person name="Barry K."/>
            <person name="Edger P."/>
            <person name="Pires J.C."/>
            <person name="Schmutz J."/>
        </authorList>
    </citation>
    <scope>NUCLEOTIDE SEQUENCE</scope>
    <source>
        <tissue evidence="2">Leaf</tissue>
    </source>
</reference>
<feature type="region of interest" description="Disordered" evidence="1">
    <location>
        <begin position="1"/>
        <end position="37"/>
    </location>
</feature>